<keyword evidence="3" id="KW-0934">Plastid</keyword>
<evidence type="ECO:0000256" key="1">
    <source>
        <dbReference type="ARBA" id="ARBA00009846"/>
    </source>
</evidence>
<dbReference type="EMBL" id="MT920676">
    <property type="protein sequence ID" value="QSV10820.1"/>
    <property type="molecule type" value="Genomic_DNA"/>
</dbReference>
<keyword evidence="2" id="KW-0812">Transmembrane</keyword>
<geneLocation type="chloroplast" evidence="3"/>
<reference evidence="3" key="1">
    <citation type="journal article" date="2021" name="Mitochondrial DNA Part B Resour">
        <title>The chloroplast genome of a unicellular green alga strain isolated from the rubber processing wastewater.</title>
        <authorList>
            <person name="Han B."/>
            <person name="Mu Y."/>
            <person name="Tan D."/>
            <person name="Ma S."/>
            <person name="Fu L."/>
            <person name="Sun X."/>
            <person name="Zhang J."/>
        </authorList>
    </citation>
    <scope>NUCLEOTIDE SEQUENCE</scope>
</reference>
<protein>
    <submittedName>
        <fullName evidence="3">Uncharacterized protein</fullName>
    </submittedName>
</protein>
<organism evidence="3">
    <name type="scientific">Chlorella vulgaris</name>
    <name type="common">Green alga</name>
    <dbReference type="NCBI Taxonomy" id="3077"/>
    <lineage>
        <taxon>Eukaryota</taxon>
        <taxon>Viridiplantae</taxon>
        <taxon>Chlorophyta</taxon>
        <taxon>core chlorophytes</taxon>
        <taxon>Trebouxiophyceae</taxon>
        <taxon>Chlorellales</taxon>
        <taxon>Chlorellaceae</taxon>
        <taxon>Chlorella clade</taxon>
        <taxon>Chlorella</taxon>
    </lineage>
</organism>
<keyword evidence="2" id="KW-1133">Transmembrane helix</keyword>
<keyword evidence="3" id="KW-0150">Chloroplast</keyword>
<evidence type="ECO:0000313" key="3">
    <source>
        <dbReference type="EMBL" id="QSV10820.1"/>
    </source>
</evidence>
<feature type="transmembrane region" description="Helical" evidence="2">
    <location>
        <begin position="30"/>
        <end position="50"/>
    </location>
</feature>
<proteinExistence type="inferred from homology"/>
<dbReference type="InterPro" id="IPR007572">
    <property type="entry name" value="Uncharacterised_Ycf20"/>
</dbReference>
<evidence type="ECO:0000256" key="2">
    <source>
        <dbReference type="SAM" id="Phobius"/>
    </source>
</evidence>
<dbReference type="Pfam" id="PF04483">
    <property type="entry name" value="DUF565"/>
    <property type="match status" value="1"/>
</dbReference>
<accession>A0A8A2F6L4</accession>
<sequence>MNVFDLLILLTTFLYGNLFAIQNCVLHWNFPVFIYILATVEFFNKIIYFLQEKKDVQNTRYFFFTKKNKDVWRNPNFYLSNILNTVKRGFLLGFFVEAFKVGS</sequence>
<keyword evidence="2" id="KW-0472">Membrane</keyword>
<dbReference type="AlphaFoldDB" id="A0A8A2F6L4"/>
<comment type="similarity">
    <text evidence="1">Belongs to the ycf20 family.</text>
</comment>
<name>A0A8A2F6L4_CHLVU</name>